<dbReference type="GO" id="GO:0019243">
    <property type="term" value="P:methylglyoxal catabolic process to D-lactate via S-lactoyl-glutathione"/>
    <property type="evidence" value="ECO:0007669"/>
    <property type="project" value="UniProtKB-UniRule"/>
</dbReference>
<feature type="binding site" evidence="7">
    <location>
        <position position="55"/>
    </location>
    <ligand>
        <name>Zn(2+)</name>
        <dbReference type="ChEBI" id="CHEBI:29105"/>
        <label>1</label>
    </ligand>
</feature>
<accession>A0A3M0A8A7</accession>
<feature type="domain" description="Metallo-beta-lactamase" evidence="8">
    <location>
        <begin position="11"/>
        <end position="169"/>
    </location>
</feature>
<dbReference type="OrthoDB" id="9802248at2"/>
<dbReference type="Proteomes" id="UP000267187">
    <property type="component" value="Unassembled WGS sequence"/>
</dbReference>
<sequence length="257" mass="28947">MALHPVPAFTDNYIWCWQDQDDRWWIVDPGEAKPVIDFFTARQCTPFGVLVTHHHPDHIGGIKDLQAVYSDIRVIAQPQTFEDATDHPKSQLFSQQFPDIRVLDVPAHTLDHIAYVATLADGSEALFCGDSLFSGGCGRLFEGTPEQLLQVMSTYKDELSLDSLICCAHEYTISNLLFALAVEPNNDAIRQHLEWCYQQRENNQPTLPSSMSMELKINPFLRTSVEAVKAATLAKDPVKNNNEVAVIACLRAWKDTF</sequence>
<dbReference type="AlphaFoldDB" id="A0A3M0A8A7"/>
<reference evidence="9 10" key="1">
    <citation type="submission" date="2018-10" db="EMBL/GenBank/DDBJ databases">
        <title>Genomic Encyclopedia of Type Strains, Phase IV (KMG-IV): sequencing the most valuable type-strain genomes for metagenomic binning, comparative biology and taxonomic classification.</title>
        <authorList>
            <person name="Goeker M."/>
        </authorList>
    </citation>
    <scope>NUCLEOTIDE SEQUENCE [LARGE SCALE GENOMIC DNA]</scope>
    <source>
        <strain evidence="9 10">DSM 25080</strain>
    </source>
</reference>
<dbReference type="CDD" id="cd07723">
    <property type="entry name" value="hydroxyacylglutathione_hydrolase_MBL-fold"/>
    <property type="match status" value="1"/>
</dbReference>
<evidence type="ECO:0000256" key="6">
    <source>
        <dbReference type="ARBA" id="ARBA00022833"/>
    </source>
</evidence>
<dbReference type="InterPro" id="IPR032282">
    <property type="entry name" value="HAGH_C"/>
</dbReference>
<dbReference type="Pfam" id="PF16123">
    <property type="entry name" value="HAGH_C"/>
    <property type="match status" value="1"/>
</dbReference>
<comment type="subunit">
    <text evidence="7">Monomer.</text>
</comment>
<comment type="similarity">
    <text evidence="3 7">Belongs to the metallo-beta-lactamase superfamily. Glyoxalase II family.</text>
</comment>
<evidence type="ECO:0000259" key="8">
    <source>
        <dbReference type="SMART" id="SM00849"/>
    </source>
</evidence>
<proteinExistence type="inferred from homology"/>
<evidence type="ECO:0000256" key="5">
    <source>
        <dbReference type="ARBA" id="ARBA00022801"/>
    </source>
</evidence>
<dbReference type="Pfam" id="PF00753">
    <property type="entry name" value="Lactamase_B"/>
    <property type="match status" value="1"/>
</dbReference>
<dbReference type="InterPro" id="IPR035680">
    <property type="entry name" value="Clx_II_MBL"/>
</dbReference>
<dbReference type="EMBL" id="REFJ01000002">
    <property type="protein sequence ID" value="RMA81050.1"/>
    <property type="molecule type" value="Genomic_DNA"/>
</dbReference>
<dbReference type="GO" id="GO:0004416">
    <property type="term" value="F:hydroxyacylglutathione hydrolase activity"/>
    <property type="evidence" value="ECO:0007669"/>
    <property type="project" value="UniProtKB-UniRule"/>
</dbReference>
<organism evidence="9 10">
    <name type="scientific">Umboniibacter marinipuniceus</name>
    <dbReference type="NCBI Taxonomy" id="569599"/>
    <lineage>
        <taxon>Bacteria</taxon>
        <taxon>Pseudomonadati</taxon>
        <taxon>Pseudomonadota</taxon>
        <taxon>Gammaproteobacteria</taxon>
        <taxon>Cellvibrionales</taxon>
        <taxon>Cellvibrionaceae</taxon>
        <taxon>Umboniibacter</taxon>
    </lineage>
</organism>
<keyword evidence="5 7" id="KW-0378">Hydrolase</keyword>
<dbReference type="EC" id="3.1.2.6" evidence="7"/>
<dbReference type="PIRSF" id="PIRSF005457">
    <property type="entry name" value="Glx"/>
    <property type="match status" value="1"/>
</dbReference>
<keyword evidence="4 7" id="KW-0479">Metal-binding</keyword>
<evidence type="ECO:0000313" key="9">
    <source>
        <dbReference type="EMBL" id="RMA81050.1"/>
    </source>
</evidence>
<dbReference type="SMART" id="SM00849">
    <property type="entry name" value="Lactamase_B"/>
    <property type="match status" value="1"/>
</dbReference>
<protein>
    <recommendedName>
        <fullName evidence="7">Hydroxyacylglutathione hydrolase</fullName>
        <ecNumber evidence="7">3.1.2.6</ecNumber>
    </recommendedName>
    <alternativeName>
        <fullName evidence="7">Glyoxalase II</fullName>
        <shortName evidence="7">Glx II</shortName>
    </alternativeName>
</protein>
<dbReference type="UniPathway" id="UPA00619">
    <property type="reaction ID" value="UER00676"/>
</dbReference>
<dbReference type="GO" id="GO:0046872">
    <property type="term" value="F:metal ion binding"/>
    <property type="evidence" value="ECO:0007669"/>
    <property type="project" value="UniProtKB-KW"/>
</dbReference>
<dbReference type="PANTHER" id="PTHR43705">
    <property type="entry name" value="HYDROXYACYLGLUTATHIONE HYDROLASE"/>
    <property type="match status" value="1"/>
</dbReference>
<comment type="function">
    <text evidence="7">Thiolesterase that catalyzes the hydrolysis of S-D-lactoyl-glutathione to form glutathione and D-lactic acid.</text>
</comment>
<dbReference type="InterPro" id="IPR017782">
    <property type="entry name" value="Hydroxyacylglutathione_Hdrlase"/>
</dbReference>
<dbReference type="NCBIfam" id="TIGR03413">
    <property type="entry name" value="GSH_gloB"/>
    <property type="match status" value="1"/>
</dbReference>
<dbReference type="HAMAP" id="MF_01374">
    <property type="entry name" value="Glyoxalase_2"/>
    <property type="match status" value="1"/>
</dbReference>
<gene>
    <name evidence="7" type="primary">gloB</name>
    <name evidence="9" type="ORF">DFR27_0842</name>
</gene>
<name>A0A3M0A8A7_9GAMM</name>
<dbReference type="InterPro" id="IPR050110">
    <property type="entry name" value="Glyoxalase_II_hydrolase"/>
</dbReference>
<evidence type="ECO:0000256" key="4">
    <source>
        <dbReference type="ARBA" id="ARBA00022723"/>
    </source>
</evidence>
<feature type="binding site" evidence="7">
    <location>
        <position position="169"/>
    </location>
    <ligand>
        <name>Zn(2+)</name>
        <dbReference type="ChEBI" id="CHEBI:29105"/>
        <label>2</label>
    </ligand>
</feature>
<keyword evidence="10" id="KW-1185">Reference proteome</keyword>
<dbReference type="RefSeq" id="WP_121876215.1">
    <property type="nucleotide sequence ID" value="NZ_REFJ01000002.1"/>
</dbReference>
<feature type="binding site" evidence="7">
    <location>
        <position position="53"/>
    </location>
    <ligand>
        <name>Zn(2+)</name>
        <dbReference type="ChEBI" id="CHEBI:29105"/>
        <label>1</label>
    </ligand>
</feature>
<feature type="binding site" evidence="7">
    <location>
        <position position="130"/>
    </location>
    <ligand>
        <name>Zn(2+)</name>
        <dbReference type="ChEBI" id="CHEBI:29105"/>
        <label>1</label>
    </ligand>
</feature>
<dbReference type="Gene3D" id="3.60.15.10">
    <property type="entry name" value="Ribonuclease Z/Hydroxyacylglutathione hydrolase-like"/>
    <property type="match status" value="1"/>
</dbReference>
<feature type="binding site" evidence="7">
    <location>
        <position position="130"/>
    </location>
    <ligand>
        <name>Zn(2+)</name>
        <dbReference type="ChEBI" id="CHEBI:29105"/>
        <label>2</label>
    </ligand>
</feature>
<evidence type="ECO:0000256" key="1">
    <source>
        <dbReference type="ARBA" id="ARBA00001623"/>
    </source>
</evidence>
<keyword evidence="6 7" id="KW-0862">Zinc</keyword>
<comment type="caution">
    <text evidence="9">The sequence shown here is derived from an EMBL/GenBank/DDBJ whole genome shotgun (WGS) entry which is preliminary data.</text>
</comment>
<evidence type="ECO:0000256" key="7">
    <source>
        <dbReference type="HAMAP-Rule" id="MF_01374"/>
    </source>
</evidence>
<dbReference type="InterPro" id="IPR001279">
    <property type="entry name" value="Metallo-B-lactamas"/>
</dbReference>
<evidence type="ECO:0000313" key="10">
    <source>
        <dbReference type="Proteomes" id="UP000267187"/>
    </source>
</evidence>
<feature type="binding site" evidence="7">
    <location>
        <position position="57"/>
    </location>
    <ligand>
        <name>Zn(2+)</name>
        <dbReference type="ChEBI" id="CHEBI:29105"/>
        <label>2</label>
    </ligand>
</feature>
<feature type="binding site" evidence="7">
    <location>
        <position position="58"/>
    </location>
    <ligand>
        <name>Zn(2+)</name>
        <dbReference type="ChEBI" id="CHEBI:29105"/>
        <label>2</label>
    </ligand>
</feature>
<dbReference type="InterPro" id="IPR036866">
    <property type="entry name" value="RibonucZ/Hydroxyglut_hydro"/>
</dbReference>
<comment type="catalytic activity">
    <reaction evidence="1 7">
        <text>an S-(2-hydroxyacyl)glutathione + H2O = a 2-hydroxy carboxylate + glutathione + H(+)</text>
        <dbReference type="Rhea" id="RHEA:21864"/>
        <dbReference type="ChEBI" id="CHEBI:15377"/>
        <dbReference type="ChEBI" id="CHEBI:15378"/>
        <dbReference type="ChEBI" id="CHEBI:57925"/>
        <dbReference type="ChEBI" id="CHEBI:58896"/>
        <dbReference type="ChEBI" id="CHEBI:71261"/>
        <dbReference type="EC" id="3.1.2.6"/>
    </reaction>
</comment>
<feature type="binding site" evidence="7">
    <location>
        <position position="108"/>
    </location>
    <ligand>
        <name>Zn(2+)</name>
        <dbReference type="ChEBI" id="CHEBI:29105"/>
        <label>1</label>
    </ligand>
</feature>
<comment type="pathway">
    <text evidence="2 7">Secondary metabolite metabolism; methylglyoxal degradation; (R)-lactate from methylglyoxal: step 2/2.</text>
</comment>
<evidence type="ECO:0000256" key="2">
    <source>
        <dbReference type="ARBA" id="ARBA00004963"/>
    </source>
</evidence>
<dbReference type="SUPFAM" id="SSF56281">
    <property type="entry name" value="Metallo-hydrolase/oxidoreductase"/>
    <property type="match status" value="1"/>
</dbReference>
<evidence type="ECO:0000256" key="3">
    <source>
        <dbReference type="ARBA" id="ARBA00006759"/>
    </source>
</evidence>
<dbReference type="PANTHER" id="PTHR43705:SF1">
    <property type="entry name" value="HYDROXYACYLGLUTATHIONE HYDROLASE GLOB"/>
    <property type="match status" value="1"/>
</dbReference>
<comment type="cofactor">
    <cofactor evidence="7">
        <name>Zn(2+)</name>
        <dbReference type="ChEBI" id="CHEBI:29105"/>
    </cofactor>
    <text evidence="7">Binds 2 Zn(2+) ions per subunit.</text>
</comment>